<dbReference type="PANTHER" id="PTHR12899">
    <property type="entry name" value="39S RIBOSOMAL PROTEIN L18, MITOCHONDRIAL"/>
    <property type="match status" value="1"/>
</dbReference>
<dbReference type="Pfam" id="PF00861">
    <property type="entry name" value="Ribosomal_L18p"/>
    <property type="match status" value="1"/>
</dbReference>
<reference evidence="8 9" key="1">
    <citation type="journal article" date="2016" name="Nat. Commun.">
        <title>Thousands of microbial genomes shed light on interconnected biogeochemical processes in an aquifer system.</title>
        <authorList>
            <person name="Anantharaman K."/>
            <person name="Brown C.T."/>
            <person name="Hug L.A."/>
            <person name="Sharon I."/>
            <person name="Castelle C.J."/>
            <person name="Probst A.J."/>
            <person name="Thomas B.C."/>
            <person name="Singh A."/>
            <person name="Wilkins M.J."/>
            <person name="Karaoz U."/>
            <person name="Brodie E.L."/>
            <person name="Williams K.H."/>
            <person name="Hubbard S.S."/>
            <person name="Banfield J.F."/>
        </authorList>
    </citation>
    <scope>NUCLEOTIDE SEQUENCE [LARGE SCALE GENOMIC DNA]</scope>
</reference>
<evidence type="ECO:0000256" key="1">
    <source>
        <dbReference type="ARBA" id="ARBA00007116"/>
    </source>
</evidence>
<accession>A0A1G1WFH5</accession>
<dbReference type="CDD" id="cd00432">
    <property type="entry name" value="Ribosomal_L18_L5e"/>
    <property type="match status" value="1"/>
</dbReference>
<keyword evidence="5 7" id="KW-0687">Ribonucleoprotein</keyword>
<comment type="similarity">
    <text evidence="1 7">Belongs to the universal ribosomal protein uL18 family.</text>
</comment>
<comment type="subunit">
    <text evidence="7">Part of the 50S ribosomal subunit; part of the 5S rRNA/L5/L18/L25 subcomplex. Contacts the 5S and 23S rRNAs.</text>
</comment>
<dbReference type="NCBIfam" id="TIGR00060">
    <property type="entry name" value="L18_bact"/>
    <property type="match status" value="1"/>
</dbReference>
<comment type="function">
    <text evidence="7">This is one of the proteins that bind and probably mediate the attachment of the 5S RNA into the large ribosomal subunit, where it forms part of the central protuberance.</text>
</comment>
<dbReference type="HAMAP" id="MF_01337_B">
    <property type="entry name" value="Ribosomal_uL18_B"/>
    <property type="match status" value="1"/>
</dbReference>
<evidence type="ECO:0000256" key="6">
    <source>
        <dbReference type="ARBA" id="ARBA00035197"/>
    </source>
</evidence>
<dbReference type="InterPro" id="IPR005484">
    <property type="entry name" value="Ribosomal_uL18_bac/plant/anim"/>
</dbReference>
<dbReference type="PANTHER" id="PTHR12899:SF3">
    <property type="entry name" value="LARGE RIBOSOMAL SUBUNIT PROTEIN UL18M"/>
    <property type="match status" value="1"/>
</dbReference>
<dbReference type="InterPro" id="IPR057268">
    <property type="entry name" value="Ribosomal_L18"/>
</dbReference>
<evidence type="ECO:0000256" key="3">
    <source>
        <dbReference type="ARBA" id="ARBA00022884"/>
    </source>
</evidence>
<evidence type="ECO:0000256" key="4">
    <source>
        <dbReference type="ARBA" id="ARBA00022980"/>
    </source>
</evidence>
<dbReference type="InterPro" id="IPR004389">
    <property type="entry name" value="Ribosomal_uL18_bac-type"/>
</dbReference>
<sequence length="114" mass="12907">MERQAREKRKLSVRKKVVGTKTQPRLNVFRSNKHIYAALVNDEAGEVLVSASEKDLKKTTKMAKIDKAFLVGRLIGEKATKKGFKKVVFDRAGYLYHGRIKKLADGARETGLEF</sequence>
<dbReference type="Proteomes" id="UP000177588">
    <property type="component" value="Unassembled WGS sequence"/>
</dbReference>
<dbReference type="Gene3D" id="3.30.420.100">
    <property type="match status" value="1"/>
</dbReference>
<keyword evidence="2 7" id="KW-0699">rRNA-binding</keyword>
<dbReference type="GO" id="GO:0003735">
    <property type="term" value="F:structural constituent of ribosome"/>
    <property type="evidence" value="ECO:0007669"/>
    <property type="project" value="InterPro"/>
</dbReference>
<dbReference type="GO" id="GO:0006412">
    <property type="term" value="P:translation"/>
    <property type="evidence" value="ECO:0007669"/>
    <property type="project" value="UniProtKB-UniRule"/>
</dbReference>
<keyword evidence="4 7" id="KW-0689">Ribosomal protein</keyword>
<proteinExistence type="inferred from homology"/>
<dbReference type="GO" id="GO:0022625">
    <property type="term" value="C:cytosolic large ribosomal subunit"/>
    <property type="evidence" value="ECO:0007669"/>
    <property type="project" value="TreeGrafter"/>
</dbReference>
<dbReference type="STRING" id="1802597.A2Z24_02690"/>
<dbReference type="GO" id="GO:0008097">
    <property type="term" value="F:5S rRNA binding"/>
    <property type="evidence" value="ECO:0007669"/>
    <property type="project" value="TreeGrafter"/>
</dbReference>
<evidence type="ECO:0000256" key="2">
    <source>
        <dbReference type="ARBA" id="ARBA00022730"/>
    </source>
</evidence>
<dbReference type="EMBL" id="MHCT01000017">
    <property type="protein sequence ID" value="OGY25997.1"/>
    <property type="molecule type" value="Genomic_DNA"/>
</dbReference>
<evidence type="ECO:0000256" key="7">
    <source>
        <dbReference type="HAMAP-Rule" id="MF_01337"/>
    </source>
</evidence>
<gene>
    <name evidence="7" type="primary">rplR</name>
    <name evidence="8" type="ORF">A2Z24_02690</name>
</gene>
<protein>
    <recommendedName>
        <fullName evidence="6 7">Large ribosomal subunit protein uL18</fullName>
    </recommendedName>
</protein>
<comment type="caution">
    <text evidence="8">The sequence shown here is derived from an EMBL/GenBank/DDBJ whole genome shotgun (WGS) entry which is preliminary data.</text>
</comment>
<organism evidence="8 9">
    <name type="scientific">Candidatus Woykebacteria bacterium RBG_16_44_10</name>
    <dbReference type="NCBI Taxonomy" id="1802597"/>
    <lineage>
        <taxon>Bacteria</taxon>
        <taxon>Candidatus Woykeibacteriota</taxon>
    </lineage>
</organism>
<evidence type="ECO:0000313" key="8">
    <source>
        <dbReference type="EMBL" id="OGY25997.1"/>
    </source>
</evidence>
<keyword evidence="3 7" id="KW-0694">RNA-binding</keyword>
<evidence type="ECO:0000313" key="9">
    <source>
        <dbReference type="Proteomes" id="UP000177588"/>
    </source>
</evidence>
<dbReference type="AlphaFoldDB" id="A0A1G1WFH5"/>
<dbReference type="FunFam" id="3.30.420.100:FF:000001">
    <property type="entry name" value="50S ribosomal protein L18"/>
    <property type="match status" value="1"/>
</dbReference>
<dbReference type="SUPFAM" id="SSF53137">
    <property type="entry name" value="Translational machinery components"/>
    <property type="match status" value="1"/>
</dbReference>
<evidence type="ECO:0000256" key="5">
    <source>
        <dbReference type="ARBA" id="ARBA00023274"/>
    </source>
</evidence>
<name>A0A1G1WFH5_9BACT</name>